<feature type="coiled-coil region" evidence="1">
    <location>
        <begin position="1"/>
        <end position="35"/>
    </location>
</feature>
<protein>
    <submittedName>
        <fullName evidence="2">Uncharacterized protein</fullName>
    </submittedName>
</protein>
<organism evidence="2">
    <name type="scientific">viral metagenome</name>
    <dbReference type="NCBI Taxonomy" id="1070528"/>
    <lineage>
        <taxon>unclassified sequences</taxon>
        <taxon>metagenomes</taxon>
        <taxon>organismal metagenomes</taxon>
    </lineage>
</organism>
<keyword evidence="1" id="KW-0175">Coiled coil</keyword>
<sequence length="168" mass="19587">MSSIEEKVNKIEKILNNVSERVEKLEEGINEYKIGMKDIEDVDDIDTVEEIIETPMPAPVKMDWVTNKDIKFKDSQGSRVTLSFDRIMTLLNEKIKKGDGNKSWGLIQSNLIGANSMDDVNKVIQDNELKFYNNLIMGGRRTRRIRKGRVTKRHVKNRKIYKSHKKRH</sequence>
<accession>A0A6C0H933</accession>
<dbReference type="EMBL" id="MN739916">
    <property type="protein sequence ID" value="QHT77111.1"/>
    <property type="molecule type" value="Genomic_DNA"/>
</dbReference>
<proteinExistence type="predicted"/>
<evidence type="ECO:0000313" key="2">
    <source>
        <dbReference type="EMBL" id="QHT77111.1"/>
    </source>
</evidence>
<reference evidence="2" key="1">
    <citation type="journal article" date="2020" name="Nature">
        <title>Giant virus diversity and host interactions through global metagenomics.</title>
        <authorList>
            <person name="Schulz F."/>
            <person name="Roux S."/>
            <person name="Paez-Espino D."/>
            <person name="Jungbluth S."/>
            <person name="Walsh D.A."/>
            <person name="Denef V.J."/>
            <person name="McMahon K.D."/>
            <person name="Konstantinidis K.T."/>
            <person name="Eloe-Fadrosh E.A."/>
            <person name="Kyrpides N.C."/>
            <person name="Woyke T."/>
        </authorList>
    </citation>
    <scope>NUCLEOTIDE SEQUENCE</scope>
    <source>
        <strain evidence="2">GVMAG-M-3300023179-86</strain>
    </source>
</reference>
<name>A0A6C0H933_9ZZZZ</name>
<dbReference type="AlphaFoldDB" id="A0A6C0H933"/>
<evidence type="ECO:0000256" key="1">
    <source>
        <dbReference type="SAM" id="Coils"/>
    </source>
</evidence>